<evidence type="ECO:0000313" key="2">
    <source>
        <dbReference type="Proteomes" id="UP000001822"/>
    </source>
</evidence>
<protein>
    <submittedName>
        <fullName evidence="1">Uncharacterized protein</fullName>
    </submittedName>
</protein>
<accession>A0A6N4SSK5</accession>
<name>A0A6N4SSK5_CYTH3</name>
<organism evidence="1 2">
    <name type="scientific">Cytophaga hutchinsonii (strain ATCC 33406 / DSM 1761 / CIP 103989 / NBRC 15051 / NCIMB 9469 / D465)</name>
    <dbReference type="NCBI Taxonomy" id="269798"/>
    <lineage>
        <taxon>Bacteria</taxon>
        <taxon>Pseudomonadati</taxon>
        <taxon>Bacteroidota</taxon>
        <taxon>Cytophagia</taxon>
        <taxon>Cytophagales</taxon>
        <taxon>Cytophagaceae</taxon>
        <taxon>Cytophaga</taxon>
    </lineage>
</organism>
<keyword evidence="2" id="KW-1185">Reference proteome</keyword>
<sequence length="63" mass="7070">MQALLTEKHRLITAMHVFWEQPVNRGSIGLYPRLGGTAGIDVGNQYAGGSMYQEKYRPLFTTV</sequence>
<dbReference type="Proteomes" id="UP000001822">
    <property type="component" value="Chromosome"/>
</dbReference>
<dbReference type="AlphaFoldDB" id="A0A6N4SSK5"/>
<proteinExistence type="predicted"/>
<reference evidence="1 2" key="1">
    <citation type="journal article" date="2007" name="Appl. Environ. Microbiol.">
        <title>Genome sequence of the cellulolytic gliding bacterium Cytophaga hutchinsonii.</title>
        <authorList>
            <person name="Xie G."/>
            <person name="Bruce D.C."/>
            <person name="Challacombe J.F."/>
            <person name="Chertkov O."/>
            <person name="Detter J.C."/>
            <person name="Gilna P."/>
            <person name="Han C.S."/>
            <person name="Lucas S."/>
            <person name="Misra M."/>
            <person name="Myers G.L."/>
            <person name="Richardson P."/>
            <person name="Tapia R."/>
            <person name="Thayer N."/>
            <person name="Thompson L.S."/>
            <person name="Brettin T.S."/>
            <person name="Henrissat B."/>
            <person name="Wilson D.B."/>
            <person name="McBride M.J."/>
        </authorList>
    </citation>
    <scope>NUCLEOTIDE SEQUENCE [LARGE SCALE GENOMIC DNA]</scope>
    <source>
        <strain evidence="2">ATCC 33406 / DSM 1761 / CIP 103989 / NBRC 15051 / NCIMB 9469 / D465</strain>
    </source>
</reference>
<gene>
    <name evidence="1" type="ordered locus">CHU_2100</name>
</gene>
<dbReference type="KEGG" id="chu:CHU_2100"/>
<evidence type="ECO:0000313" key="1">
    <source>
        <dbReference type="EMBL" id="ABG59363.1"/>
    </source>
</evidence>
<dbReference type="EMBL" id="CP000383">
    <property type="protein sequence ID" value="ABG59363.1"/>
    <property type="molecule type" value="Genomic_DNA"/>
</dbReference>